<keyword evidence="2" id="KW-0472">Membrane</keyword>
<dbReference type="Proteomes" id="UP001165679">
    <property type="component" value="Unassembled WGS sequence"/>
</dbReference>
<feature type="region of interest" description="Disordered" evidence="1">
    <location>
        <begin position="1"/>
        <end position="42"/>
    </location>
</feature>
<comment type="caution">
    <text evidence="3">The sequence shown here is derived from an EMBL/GenBank/DDBJ whole genome shotgun (WGS) entry which is preliminary data.</text>
</comment>
<reference evidence="3" key="2">
    <citation type="submission" date="2022-10" db="EMBL/GenBank/DDBJ databases">
        <authorList>
            <person name="Trinh H.N."/>
        </authorList>
    </citation>
    <scope>NUCLEOTIDE SEQUENCE</scope>
    <source>
        <strain evidence="3">RN2-1</strain>
    </source>
</reference>
<accession>A0AA42CF10</accession>
<reference evidence="3" key="1">
    <citation type="submission" date="2022-09" db="EMBL/GenBank/DDBJ databases">
        <title>Rhodovastum sp. nov. RN2-1 isolated from soil in Seongnam, South Korea.</title>
        <authorList>
            <person name="Le N.T."/>
        </authorList>
    </citation>
    <scope>NUCLEOTIDE SEQUENCE</scope>
    <source>
        <strain evidence="3">RN2-1</strain>
    </source>
</reference>
<sequence length="107" mass="11143">MSGERGGGKGSFEDRLASARRKQGLDAPPPGPEKSGSGGDLSPMGVGLRVGVEMVSALVVAVAIGWWLDKWLHTKPFLLALFVLLGGAAGIANVWRLMAPKRPPDGP</sequence>
<evidence type="ECO:0000256" key="2">
    <source>
        <dbReference type="SAM" id="Phobius"/>
    </source>
</evidence>
<feature type="compositionally biased region" description="Gly residues" evidence="1">
    <location>
        <begin position="1"/>
        <end position="10"/>
    </location>
</feature>
<evidence type="ECO:0000313" key="4">
    <source>
        <dbReference type="Proteomes" id="UP001165679"/>
    </source>
</evidence>
<evidence type="ECO:0000313" key="3">
    <source>
        <dbReference type="EMBL" id="MCW3476703.1"/>
    </source>
</evidence>
<protein>
    <submittedName>
        <fullName evidence="3">AtpZ/AtpI family protein</fullName>
    </submittedName>
</protein>
<keyword evidence="4" id="KW-1185">Reference proteome</keyword>
<feature type="transmembrane region" description="Helical" evidence="2">
    <location>
        <begin position="77"/>
        <end position="98"/>
    </location>
</feature>
<dbReference type="InterPro" id="IPR032820">
    <property type="entry name" value="ATPase_put"/>
</dbReference>
<proteinExistence type="predicted"/>
<organism evidence="3 4">
    <name type="scientific">Limobrevibacterium gyesilva</name>
    <dbReference type="NCBI Taxonomy" id="2991712"/>
    <lineage>
        <taxon>Bacteria</taxon>
        <taxon>Pseudomonadati</taxon>
        <taxon>Pseudomonadota</taxon>
        <taxon>Alphaproteobacteria</taxon>
        <taxon>Acetobacterales</taxon>
        <taxon>Acetobacteraceae</taxon>
        <taxon>Limobrevibacterium</taxon>
    </lineage>
</organism>
<feature type="transmembrane region" description="Helical" evidence="2">
    <location>
        <begin position="46"/>
        <end position="68"/>
    </location>
</feature>
<name>A0AA42CF10_9PROT</name>
<dbReference type="AlphaFoldDB" id="A0AA42CF10"/>
<dbReference type="RefSeq" id="WP_264715532.1">
    <property type="nucleotide sequence ID" value="NZ_JAPDNT010000023.1"/>
</dbReference>
<dbReference type="EMBL" id="JAPDNT010000023">
    <property type="protein sequence ID" value="MCW3476703.1"/>
    <property type="molecule type" value="Genomic_DNA"/>
</dbReference>
<keyword evidence="2" id="KW-1133">Transmembrane helix</keyword>
<dbReference type="Pfam" id="PF09527">
    <property type="entry name" value="ATPase_gene1"/>
    <property type="match status" value="1"/>
</dbReference>
<keyword evidence="2" id="KW-0812">Transmembrane</keyword>
<gene>
    <name evidence="3" type="ORF">OL599_19235</name>
</gene>
<evidence type="ECO:0000256" key="1">
    <source>
        <dbReference type="SAM" id="MobiDB-lite"/>
    </source>
</evidence>